<name>A0A075HCP2_9ARCH</name>
<dbReference type="EMBL" id="KF900922">
    <property type="protein sequence ID" value="AIF11623.1"/>
    <property type="molecule type" value="Genomic_DNA"/>
</dbReference>
<proteinExistence type="predicted"/>
<dbReference type="AlphaFoldDB" id="A0A075HCP2"/>
<sequence length="235" mass="27186">MNLGKERLLIIAPHADDEILGCFGLIETIKKNGGEVFLQVLSMGGYKKIEGNRITKEDWKNELTKVVKQLKIDDYDIAFFDDEIQHIDTKPQQELIEHIESKSKISISKIKPTIVAIPTIFSTHQDHTYAYKVSISALRPHPQKTTHMPRLVLSYESPEYYFWSAYSEFGKFLPNFYLNISKNNLDKKINFLNMYSTQMREGQRGGESLISLARIRGNEVGLEYAEAFHIHRLYI</sequence>
<dbReference type="PANTHER" id="PTHR12993:SF11">
    <property type="entry name" value="N-ACETYLGLUCOSAMINYL-PHOSPHATIDYLINOSITOL DE-N-ACETYLASE"/>
    <property type="match status" value="1"/>
</dbReference>
<dbReference type="PANTHER" id="PTHR12993">
    <property type="entry name" value="N-ACETYLGLUCOSAMINYL-PHOSPHATIDYLINOSITOL DE-N-ACETYLASE-RELATED"/>
    <property type="match status" value="1"/>
</dbReference>
<dbReference type="SUPFAM" id="SSF102588">
    <property type="entry name" value="LmbE-like"/>
    <property type="match status" value="1"/>
</dbReference>
<organism evidence="1">
    <name type="scientific">uncultured marine thaumarchaeote KM3_53_B02</name>
    <dbReference type="NCBI Taxonomy" id="1456180"/>
    <lineage>
        <taxon>Archaea</taxon>
        <taxon>Nitrososphaerota</taxon>
        <taxon>environmental samples</taxon>
    </lineage>
</organism>
<dbReference type="Pfam" id="PF02585">
    <property type="entry name" value="PIG-L"/>
    <property type="match status" value="1"/>
</dbReference>
<dbReference type="InterPro" id="IPR024078">
    <property type="entry name" value="LmbE-like_dom_sf"/>
</dbReference>
<accession>A0A075HCP2</accession>
<dbReference type="GO" id="GO:0016811">
    <property type="term" value="F:hydrolase activity, acting on carbon-nitrogen (but not peptide) bonds, in linear amides"/>
    <property type="evidence" value="ECO:0007669"/>
    <property type="project" value="TreeGrafter"/>
</dbReference>
<dbReference type="InterPro" id="IPR003737">
    <property type="entry name" value="GlcNAc_PI_deacetylase-related"/>
</dbReference>
<reference evidence="1" key="1">
    <citation type="journal article" date="2014" name="Genome Biol. Evol.">
        <title>Pangenome evidence for extensive interdomain horizontal transfer affecting lineage core and shell genes in uncultured planktonic thaumarchaeota and euryarchaeota.</title>
        <authorList>
            <person name="Deschamps P."/>
            <person name="Zivanovic Y."/>
            <person name="Moreira D."/>
            <person name="Rodriguez-Valera F."/>
            <person name="Lopez-Garcia P."/>
        </authorList>
    </citation>
    <scope>NUCLEOTIDE SEQUENCE</scope>
</reference>
<protein>
    <submittedName>
        <fullName evidence="1">Putative LmbE-like protein</fullName>
    </submittedName>
</protein>
<evidence type="ECO:0000313" key="1">
    <source>
        <dbReference type="EMBL" id="AIF11623.1"/>
    </source>
</evidence>
<dbReference type="Gene3D" id="3.40.50.10320">
    <property type="entry name" value="LmbE-like"/>
    <property type="match status" value="1"/>
</dbReference>